<accession>A0A2A5C961</accession>
<feature type="repeat" description="ANK" evidence="3">
    <location>
        <begin position="90"/>
        <end position="122"/>
    </location>
</feature>
<dbReference type="SUPFAM" id="SSF48403">
    <property type="entry name" value="Ankyrin repeat"/>
    <property type="match status" value="1"/>
</dbReference>
<dbReference type="InterPro" id="IPR036770">
    <property type="entry name" value="Ankyrin_rpt-contain_sf"/>
</dbReference>
<evidence type="ECO:0000256" key="2">
    <source>
        <dbReference type="ARBA" id="ARBA00023043"/>
    </source>
</evidence>
<evidence type="ECO:0000256" key="1">
    <source>
        <dbReference type="ARBA" id="ARBA00022737"/>
    </source>
</evidence>
<sequence length="493" mass="52916">MQRRTCFSLLLTFFGALALIPTSNAQEDILNLASRGETQAVLTALDAETPINVAQADGTSLLHWAVYYDDLSLVNALLELGADARLRNNYAASPLSQAAITGNPEIIEALLGAGADANERFADGQTAIMVLARTNNLDAALVLLNRGADVNIVEQFRGQTALMWAAAQKQPEMLQLLLDHGAEPDTRSNLNNWQRQVTAEPRMKFMPVGGLTPLLYAAREGCLLCIQSLLAAGANIQMSDPEGISPLIMASLNANWDSARLLLDAGAYVNKWDIYGRSSLYATVDYNTIPHGGRSDRISGDLTSSLEFVELLLEAGANPNLQLKLFPPYRNLSADRGFDRLLKAGVSPLFRAARGADIEVVDLLLEYGALADLPNENNVSPLMVTAGYATNPTDTRGRFRTEREALVVAGMLLESVNVDVNHQDETGATALHGAAQIGWTNMVSLLIEHGSNPLIEDSFGTTALDYALGRGGRFSNGGGGDVHLEAATLLESL</sequence>
<reference evidence="6" key="1">
    <citation type="submission" date="2017-08" db="EMBL/GenBank/DDBJ databases">
        <title>A dynamic microbial community with high functional redundancy inhabits the cold, oxic subseafloor aquifer.</title>
        <authorList>
            <person name="Tully B.J."/>
            <person name="Wheat C.G."/>
            <person name="Glazer B.T."/>
            <person name="Huber J.A."/>
        </authorList>
    </citation>
    <scope>NUCLEOTIDE SEQUENCE [LARGE SCALE GENOMIC DNA]</scope>
</reference>
<keyword evidence="4" id="KW-0732">Signal</keyword>
<feature type="signal peptide" evidence="4">
    <location>
        <begin position="1"/>
        <end position="25"/>
    </location>
</feature>
<gene>
    <name evidence="5" type="ORF">COA71_12630</name>
</gene>
<dbReference type="Proteomes" id="UP000228987">
    <property type="component" value="Unassembled WGS sequence"/>
</dbReference>
<feature type="repeat" description="ANK" evidence="3">
    <location>
        <begin position="123"/>
        <end position="155"/>
    </location>
</feature>
<evidence type="ECO:0000313" key="5">
    <source>
        <dbReference type="EMBL" id="PCJ40008.1"/>
    </source>
</evidence>
<evidence type="ECO:0000313" key="6">
    <source>
        <dbReference type="Proteomes" id="UP000228987"/>
    </source>
</evidence>
<dbReference type="Pfam" id="PF00023">
    <property type="entry name" value="Ank"/>
    <property type="match status" value="1"/>
</dbReference>
<feature type="repeat" description="ANK" evidence="3">
    <location>
        <begin position="157"/>
        <end position="189"/>
    </location>
</feature>
<comment type="caution">
    <text evidence="5">The sequence shown here is derived from an EMBL/GenBank/DDBJ whole genome shotgun (WGS) entry which is preliminary data.</text>
</comment>
<dbReference type="InterPro" id="IPR002110">
    <property type="entry name" value="Ankyrin_rpt"/>
</dbReference>
<dbReference type="EMBL" id="NVWI01000011">
    <property type="protein sequence ID" value="PCJ40008.1"/>
    <property type="molecule type" value="Genomic_DNA"/>
</dbReference>
<dbReference type="SMART" id="SM00248">
    <property type="entry name" value="ANK"/>
    <property type="match status" value="9"/>
</dbReference>
<dbReference type="PROSITE" id="PS50088">
    <property type="entry name" value="ANK_REPEAT"/>
    <property type="match status" value="8"/>
</dbReference>
<feature type="repeat" description="ANK" evidence="3">
    <location>
        <begin position="426"/>
        <end position="458"/>
    </location>
</feature>
<feature type="repeat" description="ANK" evidence="3">
    <location>
        <begin position="242"/>
        <end position="274"/>
    </location>
</feature>
<proteinExistence type="predicted"/>
<dbReference type="PANTHER" id="PTHR24198:SF165">
    <property type="entry name" value="ANKYRIN REPEAT-CONTAINING PROTEIN-RELATED"/>
    <property type="match status" value="1"/>
</dbReference>
<keyword evidence="1" id="KW-0677">Repeat</keyword>
<dbReference type="PANTHER" id="PTHR24198">
    <property type="entry name" value="ANKYRIN REPEAT AND PROTEIN KINASE DOMAIN-CONTAINING PROTEIN"/>
    <property type="match status" value="1"/>
</dbReference>
<dbReference type="Pfam" id="PF12796">
    <property type="entry name" value="Ank_2"/>
    <property type="match status" value="3"/>
</dbReference>
<dbReference type="Gene3D" id="1.25.40.20">
    <property type="entry name" value="Ankyrin repeat-containing domain"/>
    <property type="match status" value="5"/>
</dbReference>
<feature type="repeat" description="ANK" evidence="3">
    <location>
        <begin position="344"/>
        <end position="376"/>
    </location>
</feature>
<protein>
    <submittedName>
        <fullName evidence="5">Uncharacterized protein</fullName>
    </submittedName>
</protein>
<name>A0A2A5C961_9GAMM</name>
<dbReference type="PROSITE" id="PS50297">
    <property type="entry name" value="ANK_REP_REGION"/>
    <property type="match status" value="8"/>
</dbReference>
<organism evidence="5 6">
    <name type="scientific">SAR86 cluster bacterium</name>
    <dbReference type="NCBI Taxonomy" id="2030880"/>
    <lineage>
        <taxon>Bacteria</taxon>
        <taxon>Pseudomonadati</taxon>
        <taxon>Pseudomonadota</taxon>
        <taxon>Gammaproteobacteria</taxon>
        <taxon>SAR86 cluster</taxon>
    </lineage>
</organism>
<evidence type="ECO:0000256" key="4">
    <source>
        <dbReference type="SAM" id="SignalP"/>
    </source>
</evidence>
<dbReference type="AlphaFoldDB" id="A0A2A5C961"/>
<feature type="repeat" description="ANK" evidence="3">
    <location>
        <begin position="209"/>
        <end position="241"/>
    </location>
</feature>
<keyword evidence="2 3" id="KW-0040">ANK repeat</keyword>
<feature type="repeat" description="ANK" evidence="3">
    <location>
        <begin position="57"/>
        <end position="89"/>
    </location>
</feature>
<feature type="chain" id="PRO_5012811221" evidence="4">
    <location>
        <begin position="26"/>
        <end position="493"/>
    </location>
</feature>
<evidence type="ECO:0000256" key="3">
    <source>
        <dbReference type="PROSITE-ProRule" id="PRU00023"/>
    </source>
</evidence>